<gene>
    <name evidence="2" type="ORF">BSU04_15360</name>
</gene>
<organism evidence="2 3">
    <name type="scientific">Caballeronia sordidicola</name>
    <name type="common">Burkholderia sordidicola</name>
    <dbReference type="NCBI Taxonomy" id="196367"/>
    <lineage>
        <taxon>Bacteria</taxon>
        <taxon>Pseudomonadati</taxon>
        <taxon>Pseudomonadota</taxon>
        <taxon>Betaproteobacteria</taxon>
        <taxon>Burkholderiales</taxon>
        <taxon>Burkholderiaceae</taxon>
        <taxon>Caballeronia</taxon>
    </lineage>
</organism>
<feature type="region of interest" description="Disordered" evidence="1">
    <location>
        <begin position="1"/>
        <end position="37"/>
    </location>
</feature>
<evidence type="ECO:0000313" key="3">
    <source>
        <dbReference type="Proteomes" id="UP000214720"/>
    </source>
</evidence>
<dbReference type="Proteomes" id="UP000214720">
    <property type="component" value="Unassembled WGS sequence"/>
</dbReference>
<accession>A0A226X411</accession>
<dbReference type="EMBL" id="MTHB01000095">
    <property type="protein sequence ID" value="OXC77730.1"/>
    <property type="molecule type" value="Genomic_DNA"/>
</dbReference>
<proteinExistence type="predicted"/>
<dbReference type="AlphaFoldDB" id="A0A226X411"/>
<evidence type="ECO:0000313" key="2">
    <source>
        <dbReference type="EMBL" id="OXC77730.1"/>
    </source>
</evidence>
<reference evidence="3" key="1">
    <citation type="submission" date="2017-01" db="EMBL/GenBank/DDBJ databases">
        <title>Genome Analysis of Deinococcus marmoris KOPRI26562.</title>
        <authorList>
            <person name="Kim J.H."/>
            <person name="Oh H.-M."/>
        </authorList>
    </citation>
    <scope>NUCLEOTIDE SEQUENCE [LARGE SCALE GENOMIC DNA]</scope>
    <source>
        <strain evidence="3">PAMC 26633</strain>
    </source>
</reference>
<evidence type="ECO:0000256" key="1">
    <source>
        <dbReference type="SAM" id="MobiDB-lite"/>
    </source>
</evidence>
<comment type="caution">
    <text evidence="2">The sequence shown here is derived from an EMBL/GenBank/DDBJ whole genome shotgun (WGS) entry which is preliminary data.</text>
</comment>
<name>A0A226X411_CABSO</name>
<sequence>MAEPLGEPAHVTGQRMRLGSGLTDAREPGGAAAVALR</sequence>
<protein>
    <submittedName>
        <fullName evidence="2">Uncharacterized protein</fullName>
    </submittedName>
</protein>